<dbReference type="GeneID" id="20308122"/>
<gene>
    <name evidence="2" type="ORF">HMPREF1120_03483</name>
</gene>
<accession>H6BX56</accession>
<reference evidence="2" key="1">
    <citation type="submission" date="2011-07" db="EMBL/GenBank/DDBJ databases">
        <title>The Genome Sequence of Exophiala (Wangiella) dermatitidis NIH/UT8656.</title>
        <authorList>
            <consortium name="The Broad Institute Genome Sequencing Platform"/>
            <person name="Cuomo C."/>
            <person name="Wang Z."/>
            <person name="Hunicke-Smith S."/>
            <person name="Szanislo P.J."/>
            <person name="Earl A."/>
            <person name="Young S.K."/>
            <person name="Zeng Q."/>
            <person name="Gargeya S."/>
            <person name="Fitzgerald M."/>
            <person name="Haas B."/>
            <person name="Abouelleil A."/>
            <person name="Alvarado L."/>
            <person name="Arachchi H.M."/>
            <person name="Berlin A."/>
            <person name="Brown A."/>
            <person name="Chapman S.B."/>
            <person name="Chen Z."/>
            <person name="Dunbar C."/>
            <person name="Freedman E."/>
            <person name="Gearin G."/>
            <person name="Gellesch M."/>
            <person name="Goldberg J."/>
            <person name="Griggs A."/>
            <person name="Gujja S."/>
            <person name="Heiman D."/>
            <person name="Howarth C."/>
            <person name="Larson L."/>
            <person name="Lui A."/>
            <person name="MacDonald P.J.P."/>
            <person name="Montmayeur A."/>
            <person name="Murphy C."/>
            <person name="Neiman D."/>
            <person name="Pearson M."/>
            <person name="Priest M."/>
            <person name="Roberts A."/>
            <person name="Saif S."/>
            <person name="Shea T."/>
            <person name="Shenoy N."/>
            <person name="Sisk P."/>
            <person name="Stolte C."/>
            <person name="Sykes S."/>
            <person name="Wortman J."/>
            <person name="Nusbaum C."/>
            <person name="Birren B."/>
        </authorList>
    </citation>
    <scope>NUCLEOTIDE SEQUENCE</scope>
    <source>
        <strain evidence="2">NIH/UT8656</strain>
    </source>
</reference>
<dbReference type="EMBL" id="JH226132">
    <property type="protein sequence ID" value="EHY55342.1"/>
    <property type="molecule type" value="Genomic_DNA"/>
</dbReference>
<dbReference type="Proteomes" id="UP000007304">
    <property type="component" value="Unassembled WGS sequence"/>
</dbReference>
<keyword evidence="3" id="KW-1185">Reference proteome</keyword>
<dbReference type="AlphaFoldDB" id="H6BX56"/>
<dbReference type="InParanoid" id="H6BX56"/>
<dbReference type="RefSeq" id="XP_009155803.1">
    <property type="nucleotide sequence ID" value="XM_009157555.1"/>
</dbReference>
<dbReference type="HOGENOM" id="CLU_1865120_0_0_1"/>
<evidence type="ECO:0000313" key="3">
    <source>
        <dbReference type="Proteomes" id="UP000007304"/>
    </source>
</evidence>
<organism evidence="2 3">
    <name type="scientific">Exophiala dermatitidis (strain ATCC 34100 / CBS 525.76 / NIH/UT8656)</name>
    <name type="common">Black yeast</name>
    <name type="synonym">Wangiella dermatitidis</name>
    <dbReference type="NCBI Taxonomy" id="858893"/>
    <lineage>
        <taxon>Eukaryota</taxon>
        <taxon>Fungi</taxon>
        <taxon>Dikarya</taxon>
        <taxon>Ascomycota</taxon>
        <taxon>Pezizomycotina</taxon>
        <taxon>Eurotiomycetes</taxon>
        <taxon>Chaetothyriomycetidae</taxon>
        <taxon>Chaetothyriales</taxon>
        <taxon>Herpotrichiellaceae</taxon>
        <taxon>Exophiala</taxon>
    </lineage>
</organism>
<feature type="compositionally biased region" description="Polar residues" evidence="1">
    <location>
        <begin position="35"/>
        <end position="47"/>
    </location>
</feature>
<evidence type="ECO:0000313" key="2">
    <source>
        <dbReference type="EMBL" id="EHY55342.1"/>
    </source>
</evidence>
<feature type="region of interest" description="Disordered" evidence="1">
    <location>
        <begin position="1"/>
        <end position="66"/>
    </location>
</feature>
<proteinExistence type="predicted"/>
<evidence type="ECO:0000256" key="1">
    <source>
        <dbReference type="SAM" id="MobiDB-lite"/>
    </source>
</evidence>
<protein>
    <submittedName>
        <fullName evidence="2">Uncharacterized protein</fullName>
    </submittedName>
</protein>
<dbReference type="VEuPathDB" id="FungiDB:HMPREF1120_03483"/>
<sequence length="137" mass="15262">MHNLNGACTRRWRRQRHQERQPNSKHTAPCKIQRTAASSSTLCTPSTGLRGLGPTRQSPPRLARSGRDIRRCHSDTSLHLVLMHTRTIPYSARDVSRLRSPVTQPFGALAPTNRVYSPSGTCSASSSMMLRLPFGRT</sequence>
<name>H6BX56_EXODN</name>